<evidence type="ECO:0000313" key="2">
    <source>
        <dbReference type="EMBL" id="ADY62167.1"/>
    </source>
</evidence>
<accession>F0SNC4</accession>
<proteinExistence type="predicted"/>
<keyword evidence="3" id="KW-1185">Reference proteome</keyword>
<dbReference type="KEGG" id="pbs:Plabr_4596"/>
<sequence length="156" mass="16975">MPRICVPSRSRRSFLAFLATGAATTSLSGCGTFLYPERRGQPGGRLDWKVVALDAIGLLLFFIPGVIAFAVDIYSGAIYLPPHEYSGTDEPDMKDGFVAIALPESDTSDETMESLIATNTGKQIRLNDDNCQRAKLPSLAQFGTLTERLRERCGLS</sequence>
<name>F0SNC4_RUBBR</name>
<evidence type="ECO:0000256" key="1">
    <source>
        <dbReference type="SAM" id="Phobius"/>
    </source>
</evidence>
<dbReference type="PROSITE" id="PS51257">
    <property type="entry name" value="PROKAR_LIPOPROTEIN"/>
    <property type="match status" value="1"/>
</dbReference>
<gene>
    <name evidence="2" type="ordered locus">Plabr_4596</name>
</gene>
<reference evidence="3" key="1">
    <citation type="submission" date="2011-02" db="EMBL/GenBank/DDBJ databases">
        <title>The complete genome of Planctomyces brasiliensis DSM 5305.</title>
        <authorList>
            <person name="Lucas S."/>
            <person name="Copeland A."/>
            <person name="Lapidus A."/>
            <person name="Bruce D."/>
            <person name="Goodwin L."/>
            <person name="Pitluck S."/>
            <person name="Kyrpides N."/>
            <person name="Mavromatis K."/>
            <person name="Pagani I."/>
            <person name="Ivanova N."/>
            <person name="Ovchinnikova G."/>
            <person name="Lu M."/>
            <person name="Detter J.C."/>
            <person name="Han C."/>
            <person name="Land M."/>
            <person name="Hauser L."/>
            <person name="Markowitz V."/>
            <person name="Cheng J.-F."/>
            <person name="Hugenholtz P."/>
            <person name="Woyke T."/>
            <person name="Wu D."/>
            <person name="Tindall B."/>
            <person name="Pomrenke H.G."/>
            <person name="Brambilla E."/>
            <person name="Klenk H.-P."/>
            <person name="Eisen J.A."/>
        </authorList>
    </citation>
    <scope>NUCLEOTIDE SEQUENCE [LARGE SCALE GENOMIC DNA]</scope>
    <source>
        <strain evidence="3">ATCC 49424 / DSM 5305 / JCM 21570 / NBRC 103401 / IFAM 1448</strain>
    </source>
</reference>
<organism evidence="2 3">
    <name type="scientific">Rubinisphaera brasiliensis (strain ATCC 49424 / DSM 5305 / JCM 21570 / IAM 15109 / NBRC 103401 / IFAM 1448)</name>
    <name type="common">Planctomyces brasiliensis</name>
    <dbReference type="NCBI Taxonomy" id="756272"/>
    <lineage>
        <taxon>Bacteria</taxon>
        <taxon>Pseudomonadati</taxon>
        <taxon>Planctomycetota</taxon>
        <taxon>Planctomycetia</taxon>
        <taxon>Planctomycetales</taxon>
        <taxon>Planctomycetaceae</taxon>
        <taxon>Rubinisphaera</taxon>
    </lineage>
</organism>
<keyword evidence="1" id="KW-0472">Membrane</keyword>
<protein>
    <recommendedName>
        <fullName evidence="4">Twin-arginine translocation signal domain-containing protein</fullName>
    </recommendedName>
</protein>
<dbReference type="Proteomes" id="UP000006860">
    <property type="component" value="Chromosome"/>
</dbReference>
<dbReference type="PROSITE" id="PS51318">
    <property type="entry name" value="TAT"/>
    <property type="match status" value="1"/>
</dbReference>
<feature type="transmembrane region" description="Helical" evidence="1">
    <location>
        <begin position="52"/>
        <end position="74"/>
    </location>
</feature>
<dbReference type="RefSeq" id="WP_013630871.1">
    <property type="nucleotide sequence ID" value="NC_015174.1"/>
</dbReference>
<keyword evidence="1" id="KW-0812">Transmembrane</keyword>
<dbReference type="AlphaFoldDB" id="F0SNC4"/>
<evidence type="ECO:0008006" key="4">
    <source>
        <dbReference type="Google" id="ProtNLM"/>
    </source>
</evidence>
<dbReference type="HOGENOM" id="CLU_144152_0_0_0"/>
<evidence type="ECO:0000313" key="3">
    <source>
        <dbReference type="Proteomes" id="UP000006860"/>
    </source>
</evidence>
<dbReference type="OrthoDB" id="6105601at2"/>
<dbReference type="eggNOG" id="ENOG50331DQ">
    <property type="taxonomic scope" value="Bacteria"/>
</dbReference>
<dbReference type="InterPro" id="IPR006311">
    <property type="entry name" value="TAT_signal"/>
</dbReference>
<keyword evidence="1" id="KW-1133">Transmembrane helix</keyword>
<dbReference type="EMBL" id="CP002546">
    <property type="protein sequence ID" value="ADY62167.1"/>
    <property type="molecule type" value="Genomic_DNA"/>
</dbReference>